<proteinExistence type="predicted"/>
<organism evidence="1 2">
    <name type="scientific">Gossypium barbadense</name>
    <name type="common">Sea Island cotton</name>
    <name type="synonym">Hibiscus barbadensis</name>
    <dbReference type="NCBI Taxonomy" id="3634"/>
    <lineage>
        <taxon>Eukaryota</taxon>
        <taxon>Viridiplantae</taxon>
        <taxon>Streptophyta</taxon>
        <taxon>Embryophyta</taxon>
        <taxon>Tracheophyta</taxon>
        <taxon>Spermatophyta</taxon>
        <taxon>Magnoliopsida</taxon>
        <taxon>eudicotyledons</taxon>
        <taxon>Gunneridae</taxon>
        <taxon>Pentapetalae</taxon>
        <taxon>rosids</taxon>
        <taxon>malvids</taxon>
        <taxon>Malvales</taxon>
        <taxon>Malvaceae</taxon>
        <taxon>Malvoideae</taxon>
        <taxon>Gossypium</taxon>
    </lineage>
</organism>
<name>A0A2P5VYQ1_GOSBA</name>
<dbReference type="AlphaFoldDB" id="A0A2P5VYQ1"/>
<dbReference type="EMBL" id="KZ670089">
    <property type="protein sequence ID" value="PPR83945.1"/>
    <property type="molecule type" value="Genomic_DNA"/>
</dbReference>
<gene>
    <name evidence="1" type="ORF">GOBAR_AA36767</name>
</gene>
<reference evidence="1 2" key="1">
    <citation type="submission" date="2015-01" db="EMBL/GenBank/DDBJ databases">
        <title>Genome of allotetraploid Gossypium barbadense reveals genomic plasticity and fiber elongation in cotton evolution.</title>
        <authorList>
            <person name="Chen X."/>
            <person name="Liu X."/>
            <person name="Zhao B."/>
            <person name="Zheng H."/>
            <person name="Hu Y."/>
            <person name="Lu G."/>
            <person name="Yang C."/>
            <person name="Chen J."/>
            <person name="Shan C."/>
            <person name="Zhang L."/>
            <person name="Zhou Y."/>
            <person name="Wang L."/>
            <person name="Guo W."/>
            <person name="Bai Y."/>
            <person name="Ruan J."/>
            <person name="Shangguan X."/>
            <person name="Mao Y."/>
            <person name="Jiang J."/>
            <person name="Zhu Y."/>
            <person name="Lei J."/>
            <person name="Kang H."/>
            <person name="Chen S."/>
            <person name="He X."/>
            <person name="Wang R."/>
            <person name="Wang Y."/>
            <person name="Chen J."/>
            <person name="Wang L."/>
            <person name="Yu S."/>
            <person name="Wang B."/>
            <person name="Wei J."/>
            <person name="Song S."/>
            <person name="Lu X."/>
            <person name="Gao Z."/>
            <person name="Gu W."/>
            <person name="Deng X."/>
            <person name="Ma D."/>
            <person name="Wang S."/>
            <person name="Liang W."/>
            <person name="Fang L."/>
            <person name="Cai C."/>
            <person name="Zhu X."/>
            <person name="Zhou B."/>
            <person name="Zhang Y."/>
            <person name="Chen Z."/>
            <person name="Xu S."/>
            <person name="Zhu R."/>
            <person name="Wang S."/>
            <person name="Zhang T."/>
            <person name="Zhao G."/>
        </authorList>
    </citation>
    <scope>NUCLEOTIDE SEQUENCE [LARGE SCALE GENOMIC DNA]</scope>
    <source>
        <strain evidence="2">cv. Xinhai21</strain>
        <tissue evidence="1">Leaf</tissue>
    </source>
</reference>
<protein>
    <submittedName>
        <fullName evidence="1">Uncharacterized protein</fullName>
    </submittedName>
</protein>
<dbReference type="Proteomes" id="UP000239757">
    <property type="component" value="Unassembled WGS sequence"/>
</dbReference>
<accession>A0A2P5VYQ1</accession>
<evidence type="ECO:0000313" key="2">
    <source>
        <dbReference type="Proteomes" id="UP000239757"/>
    </source>
</evidence>
<evidence type="ECO:0000313" key="1">
    <source>
        <dbReference type="EMBL" id="PPR83945.1"/>
    </source>
</evidence>
<sequence>MSLHGISNMLSMRMIERHRGTYPPQYRLAQSIEVEAYEYIPDDVLPQHEAHRLNHHLPLIQFMRRLHKQICQNLHILSPVPLREPSNDEDTYALMILYDYRSILLHSQTDYSPKL</sequence>